<name>A0A3E1NCX0_9BACT</name>
<gene>
    <name evidence="1" type="ORF">DXN05_24020</name>
</gene>
<dbReference type="EMBL" id="QTJU01000017">
    <property type="protein sequence ID" value="RFM25677.1"/>
    <property type="molecule type" value="Genomic_DNA"/>
</dbReference>
<dbReference type="AlphaFoldDB" id="A0A3E1NCX0"/>
<proteinExistence type="predicted"/>
<dbReference type="RefSeq" id="WP_116849857.1">
    <property type="nucleotide sequence ID" value="NZ_QTJU01000017.1"/>
</dbReference>
<accession>A0A3E1NCX0</accession>
<comment type="caution">
    <text evidence="1">The sequence shown here is derived from an EMBL/GenBank/DDBJ whole genome shotgun (WGS) entry which is preliminary data.</text>
</comment>
<dbReference type="Proteomes" id="UP000261284">
    <property type="component" value="Unassembled WGS sequence"/>
</dbReference>
<protein>
    <submittedName>
        <fullName evidence="1">Uncharacterized protein</fullName>
    </submittedName>
</protein>
<sequence length="123" mass="13857">MARFAFKLLLLGIYTVFFAVQLCLRFSTPHTDVTYAWISQGQETAAAGKTKPVTLTQLDTTHSKKTGWLNKRYAPQPVMAVNSVAKLPDVTYQVIKKQYFTYRQVVLNRLLLHSSLRAPPALG</sequence>
<keyword evidence="2" id="KW-1185">Reference proteome</keyword>
<dbReference type="OrthoDB" id="685424at2"/>
<reference evidence="1 2" key="1">
    <citation type="submission" date="2018-08" db="EMBL/GenBank/DDBJ databases">
        <title>Chitinophagaceae sp. K23C18032701, a novel bacterium isolated from forest soil.</title>
        <authorList>
            <person name="Wang C."/>
        </authorList>
    </citation>
    <scope>NUCLEOTIDE SEQUENCE [LARGE SCALE GENOMIC DNA]</scope>
    <source>
        <strain evidence="1 2">K23C18032701</strain>
    </source>
</reference>
<evidence type="ECO:0000313" key="2">
    <source>
        <dbReference type="Proteomes" id="UP000261284"/>
    </source>
</evidence>
<organism evidence="1 2">
    <name type="scientific">Deminuibacter soli</name>
    <dbReference type="NCBI Taxonomy" id="2291815"/>
    <lineage>
        <taxon>Bacteria</taxon>
        <taxon>Pseudomonadati</taxon>
        <taxon>Bacteroidota</taxon>
        <taxon>Chitinophagia</taxon>
        <taxon>Chitinophagales</taxon>
        <taxon>Chitinophagaceae</taxon>
        <taxon>Deminuibacter</taxon>
    </lineage>
</organism>
<evidence type="ECO:0000313" key="1">
    <source>
        <dbReference type="EMBL" id="RFM25677.1"/>
    </source>
</evidence>